<dbReference type="GO" id="GO:0016788">
    <property type="term" value="F:hydrolase activity, acting on ester bonds"/>
    <property type="evidence" value="ECO:0007669"/>
    <property type="project" value="TreeGrafter"/>
</dbReference>
<dbReference type="PIRSF" id="PIRSF030250">
    <property type="entry name" value="Ptase_At2g46880"/>
    <property type="match status" value="1"/>
</dbReference>
<dbReference type="Pfam" id="PF00149">
    <property type="entry name" value="Metallophos"/>
    <property type="match status" value="1"/>
</dbReference>
<dbReference type="CDD" id="cd07383">
    <property type="entry name" value="MPP_Dcr2"/>
    <property type="match status" value="1"/>
</dbReference>
<dbReference type="RefSeq" id="WP_185673224.1">
    <property type="nucleotide sequence ID" value="NZ_JACJVP010000071.1"/>
</dbReference>
<dbReference type="InterPro" id="IPR004843">
    <property type="entry name" value="Calcineurin-like_PHP"/>
</dbReference>
<dbReference type="PANTHER" id="PTHR32440">
    <property type="entry name" value="PHOSPHATASE DCR2-RELATED-RELATED"/>
    <property type="match status" value="1"/>
</dbReference>
<evidence type="ECO:0000259" key="1">
    <source>
        <dbReference type="Pfam" id="PF00149"/>
    </source>
</evidence>
<evidence type="ECO:0000313" key="2">
    <source>
        <dbReference type="EMBL" id="MBB6675346.1"/>
    </source>
</evidence>
<name>A0A7X0RZH6_9BACL</name>
<feature type="domain" description="Calcineurin-like phosphoesterase" evidence="1">
    <location>
        <begin position="13"/>
        <end position="243"/>
    </location>
</feature>
<comment type="caution">
    <text evidence="2">The sequence shown here is derived from an EMBL/GenBank/DDBJ whole genome shotgun (WGS) entry which is preliminary data.</text>
</comment>
<protein>
    <submittedName>
        <fullName evidence="2">Metallophosphoesterase family protein</fullName>
    </submittedName>
</protein>
<dbReference type="Gene3D" id="3.60.21.10">
    <property type="match status" value="1"/>
</dbReference>
<dbReference type="InterPro" id="IPR011230">
    <property type="entry name" value="PAP14/16/28/29"/>
</dbReference>
<dbReference type="Proteomes" id="UP000547209">
    <property type="component" value="Unassembled WGS sequence"/>
</dbReference>
<dbReference type="SUPFAM" id="SSF56300">
    <property type="entry name" value="Metallo-dependent phosphatases"/>
    <property type="match status" value="1"/>
</dbReference>
<dbReference type="InterPro" id="IPR029052">
    <property type="entry name" value="Metallo-depent_PP-like"/>
</dbReference>
<gene>
    <name evidence="2" type="ORF">H7C19_32275</name>
</gene>
<reference evidence="2 3" key="1">
    <citation type="submission" date="2020-08" db="EMBL/GenBank/DDBJ databases">
        <title>Cohnella phylogeny.</title>
        <authorList>
            <person name="Dunlap C."/>
        </authorList>
    </citation>
    <scope>NUCLEOTIDE SEQUENCE [LARGE SCALE GENOMIC DNA]</scope>
    <source>
        <strain evidence="2 3">DSM 28246</strain>
    </source>
</reference>
<sequence length="314" mass="35202">METKLRYREDGTFKIVQFTDLHWQNGEKEDRRTRALIERVMAAEKPDLVVFTGDLIYSLDCRDPKQSLRDAVAPAERTGTPWAAVFGNHDSEGGATRAELMEVLTSQRHCLASAGPVGVHGVGNYALTVADRQGAASSALYFLDSGSYSEDPQVSGYDWIRPSQIEWYRMQSQRLAKASAGAPLPALAFFHIPLPEYADVWRTETCFGHRYEGIACPKFNSGLFAAMKERGDVMGTFCGHDHINDFEGTLGGIRLCYGRASGYHTYGRWLFARGARVIRLREGARTFETWLRLANGLAIRHPRPHKPRFARQGN</sequence>
<dbReference type="AlphaFoldDB" id="A0A7X0RZH6"/>
<proteinExistence type="predicted"/>
<organism evidence="2 3">
    <name type="scientific">Cohnella nanjingensis</name>
    <dbReference type="NCBI Taxonomy" id="1387779"/>
    <lineage>
        <taxon>Bacteria</taxon>
        <taxon>Bacillati</taxon>
        <taxon>Bacillota</taxon>
        <taxon>Bacilli</taxon>
        <taxon>Bacillales</taxon>
        <taxon>Paenibacillaceae</taxon>
        <taxon>Cohnella</taxon>
    </lineage>
</organism>
<dbReference type="EMBL" id="JACJVP010000071">
    <property type="protein sequence ID" value="MBB6675346.1"/>
    <property type="molecule type" value="Genomic_DNA"/>
</dbReference>
<evidence type="ECO:0000313" key="3">
    <source>
        <dbReference type="Proteomes" id="UP000547209"/>
    </source>
</evidence>
<dbReference type="PANTHER" id="PTHR32440:SF0">
    <property type="entry name" value="PHOSPHATASE DCR2-RELATED"/>
    <property type="match status" value="1"/>
</dbReference>
<dbReference type="GO" id="GO:0005737">
    <property type="term" value="C:cytoplasm"/>
    <property type="evidence" value="ECO:0007669"/>
    <property type="project" value="TreeGrafter"/>
</dbReference>
<accession>A0A7X0RZH6</accession>
<keyword evidence="3" id="KW-1185">Reference proteome</keyword>